<proteinExistence type="predicted"/>
<dbReference type="AlphaFoldDB" id="A0A9K3IJC1"/>
<gene>
    <name evidence="1" type="ORF">HanXRQr2_Chr07g0281011</name>
</gene>
<accession>A0A9K3IJC1</accession>
<name>A0A9K3IJC1_HELAN</name>
<organism evidence="1 2">
    <name type="scientific">Helianthus annuus</name>
    <name type="common">Common sunflower</name>
    <dbReference type="NCBI Taxonomy" id="4232"/>
    <lineage>
        <taxon>Eukaryota</taxon>
        <taxon>Viridiplantae</taxon>
        <taxon>Streptophyta</taxon>
        <taxon>Embryophyta</taxon>
        <taxon>Tracheophyta</taxon>
        <taxon>Spermatophyta</taxon>
        <taxon>Magnoliopsida</taxon>
        <taxon>eudicotyledons</taxon>
        <taxon>Gunneridae</taxon>
        <taxon>Pentapetalae</taxon>
        <taxon>asterids</taxon>
        <taxon>campanulids</taxon>
        <taxon>Asterales</taxon>
        <taxon>Asteraceae</taxon>
        <taxon>Asteroideae</taxon>
        <taxon>Heliantheae alliance</taxon>
        <taxon>Heliantheae</taxon>
        <taxon>Helianthus</taxon>
    </lineage>
</organism>
<sequence>MLPIADRRLIHILSQQHQTLASLEILFLYIRHYMILDVKITLTMTQRLDCYLNVRNSIARRFTKSQGKYHHGQERVHYMNNLESFPLAMDVALLILYLT</sequence>
<protein>
    <submittedName>
        <fullName evidence="1">Uncharacterized protein</fullName>
    </submittedName>
</protein>
<evidence type="ECO:0000313" key="1">
    <source>
        <dbReference type="EMBL" id="KAF5797476.1"/>
    </source>
</evidence>
<evidence type="ECO:0000313" key="2">
    <source>
        <dbReference type="Proteomes" id="UP000215914"/>
    </source>
</evidence>
<keyword evidence="2" id="KW-1185">Reference proteome</keyword>
<reference evidence="1" key="2">
    <citation type="submission" date="2020-06" db="EMBL/GenBank/DDBJ databases">
        <title>Helianthus annuus Genome sequencing and assembly Release 2.</title>
        <authorList>
            <person name="Gouzy J."/>
            <person name="Langlade N."/>
            <person name="Munos S."/>
        </authorList>
    </citation>
    <scope>NUCLEOTIDE SEQUENCE</scope>
    <source>
        <tissue evidence="1">Leaves</tissue>
    </source>
</reference>
<comment type="caution">
    <text evidence="1">The sequence shown here is derived from an EMBL/GenBank/DDBJ whole genome shotgun (WGS) entry which is preliminary data.</text>
</comment>
<dbReference type="Proteomes" id="UP000215914">
    <property type="component" value="Unassembled WGS sequence"/>
</dbReference>
<dbReference type="Gramene" id="mRNA:HanXRQr2_Chr07g0281011">
    <property type="protein sequence ID" value="mRNA:HanXRQr2_Chr07g0281011"/>
    <property type="gene ID" value="HanXRQr2_Chr07g0281011"/>
</dbReference>
<reference evidence="1" key="1">
    <citation type="journal article" date="2017" name="Nature">
        <title>The sunflower genome provides insights into oil metabolism, flowering and Asterid evolution.</title>
        <authorList>
            <person name="Badouin H."/>
            <person name="Gouzy J."/>
            <person name="Grassa C.J."/>
            <person name="Murat F."/>
            <person name="Staton S.E."/>
            <person name="Cottret L."/>
            <person name="Lelandais-Briere C."/>
            <person name="Owens G.L."/>
            <person name="Carrere S."/>
            <person name="Mayjonade B."/>
            <person name="Legrand L."/>
            <person name="Gill N."/>
            <person name="Kane N.C."/>
            <person name="Bowers J.E."/>
            <person name="Hubner S."/>
            <person name="Bellec A."/>
            <person name="Berard A."/>
            <person name="Berges H."/>
            <person name="Blanchet N."/>
            <person name="Boniface M.C."/>
            <person name="Brunel D."/>
            <person name="Catrice O."/>
            <person name="Chaidir N."/>
            <person name="Claudel C."/>
            <person name="Donnadieu C."/>
            <person name="Faraut T."/>
            <person name="Fievet G."/>
            <person name="Helmstetter N."/>
            <person name="King M."/>
            <person name="Knapp S.J."/>
            <person name="Lai Z."/>
            <person name="Le Paslier M.C."/>
            <person name="Lippi Y."/>
            <person name="Lorenzon L."/>
            <person name="Mandel J.R."/>
            <person name="Marage G."/>
            <person name="Marchand G."/>
            <person name="Marquand E."/>
            <person name="Bret-Mestries E."/>
            <person name="Morien E."/>
            <person name="Nambeesan S."/>
            <person name="Nguyen T."/>
            <person name="Pegot-Espagnet P."/>
            <person name="Pouilly N."/>
            <person name="Raftis F."/>
            <person name="Sallet E."/>
            <person name="Schiex T."/>
            <person name="Thomas J."/>
            <person name="Vandecasteele C."/>
            <person name="Vares D."/>
            <person name="Vear F."/>
            <person name="Vautrin S."/>
            <person name="Crespi M."/>
            <person name="Mangin B."/>
            <person name="Burke J.M."/>
            <person name="Salse J."/>
            <person name="Munos S."/>
            <person name="Vincourt P."/>
            <person name="Rieseberg L.H."/>
            <person name="Langlade N.B."/>
        </authorList>
    </citation>
    <scope>NUCLEOTIDE SEQUENCE</scope>
    <source>
        <tissue evidence="1">Leaves</tissue>
    </source>
</reference>
<dbReference type="EMBL" id="MNCJ02000322">
    <property type="protein sequence ID" value="KAF5797476.1"/>
    <property type="molecule type" value="Genomic_DNA"/>
</dbReference>